<organism evidence="7 9">
    <name type="scientific">Kurthia zopfii</name>
    <dbReference type="NCBI Taxonomy" id="1650"/>
    <lineage>
        <taxon>Bacteria</taxon>
        <taxon>Bacillati</taxon>
        <taxon>Bacillota</taxon>
        <taxon>Bacilli</taxon>
        <taxon>Bacillales</taxon>
        <taxon>Caryophanaceae</taxon>
        <taxon>Kurthia</taxon>
    </lineage>
</organism>
<evidence type="ECO:0000256" key="5">
    <source>
        <dbReference type="NCBIfam" id="TIGR01378"/>
    </source>
</evidence>
<reference evidence="8 10" key="2">
    <citation type="submission" date="2019-03" db="EMBL/GenBank/DDBJ databases">
        <title>Genomic Encyclopedia of Type Strains, Phase IV (KMG-IV): sequencing the most valuable type-strain genomes for metagenomic binning, comparative biology and taxonomic classification.</title>
        <authorList>
            <person name="Goeker M."/>
        </authorList>
    </citation>
    <scope>NUCLEOTIDE SEQUENCE [LARGE SCALE GENOMIC DNA]</scope>
    <source>
        <strain evidence="8 10">DSM 20580</strain>
    </source>
</reference>
<dbReference type="Gene3D" id="3.40.50.10240">
    <property type="entry name" value="Thiamin pyrophosphokinase, catalytic domain"/>
    <property type="match status" value="1"/>
</dbReference>
<keyword evidence="10" id="KW-1185">Reference proteome</keyword>
<dbReference type="InterPro" id="IPR007373">
    <property type="entry name" value="Thiamin_PyroPKinase_B1-bd"/>
</dbReference>
<dbReference type="InterPro" id="IPR006282">
    <property type="entry name" value="Thi_PPkinase"/>
</dbReference>
<dbReference type="GO" id="GO:0009229">
    <property type="term" value="P:thiamine diphosphate biosynthetic process"/>
    <property type="evidence" value="ECO:0007669"/>
    <property type="project" value="InterPro"/>
</dbReference>
<evidence type="ECO:0000313" key="8">
    <source>
        <dbReference type="EMBL" id="TDR40163.1"/>
    </source>
</evidence>
<dbReference type="NCBIfam" id="TIGR01378">
    <property type="entry name" value="thi_PPkinase"/>
    <property type="match status" value="1"/>
</dbReference>
<evidence type="ECO:0000256" key="3">
    <source>
        <dbReference type="ARBA" id="ARBA00022777"/>
    </source>
</evidence>
<dbReference type="InterPro" id="IPR007371">
    <property type="entry name" value="TPK_catalytic"/>
</dbReference>
<reference evidence="7 9" key="1">
    <citation type="submission" date="2018-06" db="EMBL/GenBank/DDBJ databases">
        <authorList>
            <consortium name="Pathogen Informatics"/>
            <person name="Doyle S."/>
        </authorList>
    </citation>
    <scope>NUCLEOTIDE SEQUENCE [LARGE SCALE GENOMIC DNA]</scope>
    <source>
        <strain evidence="7 9">NCTC10597</strain>
    </source>
</reference>
<dbReference type="EC" id="2.7.6.2" evidence="5"/>
<keyword evidence="3 7" id="KW-0418">Kinase</keyword>
<dbReference type="EMBL" id="UGNP01000001">
    <property type="protein sequence ID" value="STX09037.1"/>
    <property type="molecule type" value="Genomic_DNA"/>
</dbReference>
<dbReference type="GO" id="GO:0004788">
    <property type="term" value="F:thiamine diphosphokinase activity"/>
    <property type="evidence" value="ECO:0007669"/>
    <property type="project" value="UniProtKB-UniRule"/>
</dbReference>
<evidence type="ECO:0000256" key="2">
    <source>
        <dbReference type="ARBA" id="ARBA00022741"/>
    </source>
</evidence>
<dbReference type="InterPro" id="IPR053149">
    <property type="entry name" value="TPK"/>
</dbReference>
<evidence type="ECO:0000256" key="4">
    <source>
        <dbReference type="ARBA" id="ARBA00022840"/>
    </source>
</evidence>
<evidence type="ECO:0000313" key="9">
    <source>
        <dbReference type="Proteomes" id="UP000254330"/>
    </source>
</evidence>
<sequence>MTVAVVVAGGPKEEIVLNDFLFAHEEVFYVGADHGAIVLMEAGIKPHAAVGDFDSLTQEEWHQIGQYVEDIEDFQAEKNETDTELAILKALESSPERIYITGVTGGRLDHYESNLHTLYRLQKEYPHVEMYIINKLNCLSFLNAGMNEIRNDSFYKYLSFYPFGENVENMTLRGVKYETTDLDMPVGSGRFTSNEFVEEVATATFSKGTCLMIRSKDE</sequence>
<dbReference type="Pfam" id="PF04263">
    <property type="entry name" value="TPK_catalytic"/>
    <property type="match status" value="1"/>
</dbReference>
<feature type="domain" description="Thiamin pyrophosphokinase thiamin-binding" evidence="6">
    <location>
        <begin position="145"/>
        <end position="211"/>
    </location>
</feature>
<keyword evidence="2" id="KW-0547">Nucleotide-binding</keyword>
<dbReference type="Pfam" id="PF04265">
    <property type="entry name" value="TPK_B1_binding"/>
    <property type="match status" value="1"/>
</dbReference>
<dbReference type="GO" id="GO:0006772">
    <property type="term" value="P:thiamine metabolic process"/>
    <property type="evidence" value="ECO:0007669"/>
    <property type="project" value="UniProtKB-UniRule"/>
</dbReference>
<dbReference type="AlphaFoldDB" id="A0A8B4Q5G7"/>
<dbReference type="PANTHER" id="PTHR41299:SF1">
    <property type="entry name" value="THIAMINE PYROPHOSPHOKINASE"/>
    <property type="match status" value="1"/>
</dbReference>
<protein>
    <recommendedName>
        <fullName evidence="5">Thiamine diphosphokinase</fullName>
        <ecNumber evidence="5">2.7.6.2</ecNumber>
    </recommendedName>
</protein>
<dbReference type="GO" id="GO:0030975">
    <property type="term" value="F:thiamine binding"/>
    <property type="evidence" value="ECO:0007669"/>
    <property type="project" value="InterPro"/>
</dbReference>
<dbReference type="InterPro" id="IPR036759">
    <property type="entry name" value="TPK_catalytic_sf"/>
</dbReference>
<dbReference type="RefSeq" id="WP_109349201.1">
    <property type="nucleotide sequence ID" value="NZ_BJUE01000006.1"/>
</dbReference>
<evidence type="ECO:0000256" key="1">
    <source>
        <dbReference type="ARBA" id="ARBA00022679"/>
    </source>
</evidence>
<dbReference type="SUPFAM" id="SSF63999">
    <property type="entry name" value="Thiamin pyrophosphokinase, catalytic domain"/>
    <property type="match status" value="1"/>
</dbReference>
<accession>A0A8B4Q5G7</accession>
<proteinExistence type="predicted"/>
<dbReference type="SMART" id="SM00983">
    <property type="entry name" value="TPK_B1_binding"/>
    <property type="match status" value="1"/>
</dbReference>
<evidence type="ECO:0000313" key="10">
    <source>
        <dbReference type="Proteomes" id="UP000294641"/>
    </source>
</evidence>
<comment type="caution">
    <text evidence="7">The sequence shown here is derived from an EMBL/GenBank/DDBJ whole genome shotgun (WGS) entry which is preliminary data.</text>
</comment>
<dbReference type="Proteomes" id="UP000254330">
    <property type="component" value="Unassembled WGS sequence"/>
</dbReference>
<dbReference type="GO" id="GO:0005524">
    <property type="term" value="F:ATP binding"/>
    <property type="evidence" value="ECO:0007669"/>
    <property type="project" value="UniProtKB-KW"/>
</dbReference>
<dbReference type="PANTHER" id="PTHR41299">
    <property type="entry name" value="THIAMINE PYROPHOSPHOKINASE"/>
    <property type="match status" value="1"/>
</dbReference>
<gene>
    <name evidence="7" type="primary">thiN</name>
    <name evidence="8" type="ORF">DFR61_10937</name>
    <name evidence="7" type="ORF">NCTC10597_00707</name>
</gene>
<dbReference type="EMBL" id="SNZG01000009">
    <property type="protein sequence ID" value="TDR40163.1"/>
    <property type="molecule type" value="Genomic_DNA"/>
</dbReference>
<dbReference type="CDD" id="cd07995">
    <property type="entry name" value="TPK"/>
    <property type="match status" value="1"/>
</dbReference>
<evidence type="ECO:0000313" key="7">
    <source>
        <dbReference type="EMBL" id="STX09037.1"/>
    </source>
</evidence>
<keyword evidence="4" id="KW-0067">ATP-binding</keyword>
<evidence type="ECO:0000259" key="6">
    <source>
        <dbReference type="SMART" id="SM00983"/>
    </source>
</evidence>
<keyword evidence="1 7" id="KW-0808">Transferase</keyword>
<dbReference type="SUPFAM" id="SSF63862">
    <property type="entry name" value="Thiamin pyrophosphokinase, substrate-binding domain"/>
    <property type="match status" value="1"/>
</dbReference>
<dbReference type="InterPro" id="IPR036371">
    <property type="entry name" value="TPK_B1-bd_sf"/>
</dbReference>
<dbReference type="GO" id="GO:0016301">
    <property type="term" value="F:kinase activity"/>
    <property type="evidence" value="ECO:0007669"/>
    <property type="project" value="UniProtKB-KW"/>
</dbReference>
<dbReference type="OrthoDB" id="9804377at2"/>
<name>A0A8B4Q5G7_9BACL</name>
<dbReference type="Proteomes" id="UP000294641">
    <property type="component" value="Unassembled WGS sequence"/>
</dbReference>